<proteinExistence type="predicted"/>
<organism evidence="1">
    <name type="scientific">bioreactor metagenome</name>
    <dbReference type="NCBI Taxonomy" id="1076179"/>
    <lineage>
        <taxon>unclassified sequences</taxon>
        <taxon>metagenomes</taxon>
        <taxon>ecological metagenomes</taxon>
    </lineage>
</organism>
<accession>A0A644UPZ6</accession>
<reference evidence="1" key="1">
    <citation type="submission" date="2019-08" db="EMBL/GenBank/DDBJ databases">
        <authorList>
            <person name="Kucharzyk K."/>
            <person name="Murdoch R.W."/>
            <person name="Higgins S."/>
            <person name="Loffler F."/>
        </authorList>
    </citation>
    <scope>NUCLEOTIDE SEQUENCE</scope>
</reference>
<name>A0A644UPZ6_9ZZZZ</name>
<sequence length="66" mass="7805">MFLRPFCDLFDRHLQWGCAACLHLHLVRYEGERSESGCISRLLHYSVKQRAERIKTETHEDHPGHS</sequence>
<comment type="caution">
    <text evidence="1">The sequence shown here is derived from an EMBL/GenBank/DDBJ whole genome shotgun (WGS) entry which is preliminary data.</text>
</comment>
<dbReference type="AlphaFoldDB" id="A0A644UPZ6"/>
<protein>
    <submittedName>
        <fullName evidence="1">Uncharacterized protein</fullName>
    </submittedName>
</protein>
<dbReference type="EMBL" id="VSSQ01000144">
    <property type="protein sequence ID" value="MPL80984.1"/>
    <property type="molecule type" value="Genomic_DNA"/>
</dbReference>
<gene>
    <name evidence="1" type="ORF">SDC9_26892</name>
</gene>
<evidence type="ECO:0000313" key="1">
    <source>
        <dbReference type="EMBL" id="MPL80984.1"/>
    </source>
</evidence>